<evidence type="ECO:0000256" key="8">
    <source>
        <dbReference type="ARBA" id="ARBA00022989"/>
    </source>
</evidence>
<dbReference type="HAMAP" id="MF_01350">
    <property type="entry name" value="NDH1_NuoH"/>
    <property type="match status" value="1"/>
</dbReference>
<feature type="transmembrane region" description="Helical" evidence="14">
    <location>
        <begin position="74"/>
        <end position="93"/>
    </location>
</feature>
<evidence type="ECO:0000256" key="1">
    <source>
        <dbReference type="ARBA" id="ARBA00004141"/>
    </source>
</evidence>
<keyword evidence="13 15" id="KW-0496">Mitochondrion</keyword>
<dbReference type="GO" id="GO:0008137">
    <property type="term" value="F:NADH dehydrogenase (ubiquinone) activity"/>
    <property type="evidence" value="ECO:0007669"/>
    <property type="project" value="UniProtKB-EC"/>
</dbReference>
<dbReference type="GO" id="GO:0009060">
    <property type="term" value="P:aerobic respiration"/>
    <property type="evidence" value="ECO:0007669"/>
    <property type="project" value="TreeGrafter"/>
</dbReference>
<geneLocation type="mitochondrion" evidence="15"/>
<dbReference type="AlphaFoldDB" id="J9QEJ4"/>
<reference evidence="15" key="1">
    <citation type="submission" date="2012-06" db="EMBL/GenBank/DDBJ databases">
        <authorList>
            <person name="Yu D.-N."/>
            <person name="Ji X."/>
        </authorList>
    </citation>
    <scope>NUCLEOTIDE SEQUENCE</scope>
</reference>
<keyword evidence="9 12" id="KW-0520">NAD</keyword>
<protein>
    <recommendedName>
        <fullName evidence="4 13">NADH-ubiquinone oxidoreductase chain 1</fullName>
        <ecNumber evidence="3 13">7.1.1.2</ecNumber>
    </recommendedName>
</protein>
<dbReference type="EMBL" id="JX181764">
    <property type="protein sequence ID" value="AFN87670.1"/>
    <property type="molecule type" value="Genomic_DNA"/>
</dbReference>
<evidence type="ECO:0000256" key="13">
    <source>
        <dbReference type="RuleBase" id="RU000473"/>
    </source>
</evidence>
<keyword evidence="7" id="KW-0249">Electron transport</keyword>
<dbReference type="CTD" id="4535"/>
<dbReference type="PANTHER" id="PTHR11432:SF3">
    <property type="entry name" value="NADH-UBIQUINONE OXIDOREDUCTASE CHAIN 1"/>
    <property type="match status" value="1"/>
</dbReference>
<name>J9QEJ4_9SAUR</name>
<evidence type="ECO:0000256" key="14">
    <source>
        <dbReference type="SAM" id="Phobius"/>
    </source>
</evidence>
<evidence type="ECO:0000256" key="12">
    <source>
        <dbReference type="RuleBase" id="RU000471"/>
    </source>
</evidence>
<feature type="transmembrane region" description="Helical" evidence="14">
    <location>
        <begin position="6"/>
        <end position="28"/>
    </location>
</feature>
<reference evidence="15" key="2">
    <citation type="journal article" date="2013" name="Mitochondrial DNA">
        <title>The complete mitochondrial genome of Takydromus wolteri (Squamata: Lacertidae).</title>
        <authorList>
            <person name="Yu D.N."/>
            <person name="Ji X."/>
        </authorList>
    </citation>
    <scope>NUCLEOTIDE SEQUENCE</scope>
</reference>
<dbReference type="EC" id="7.1.1.2" evidence="3 13"/>
<dbReference type="GO" id="GO:0003954">
    <property type="term" value="F:NADH dehydrogenase activity"/>
    <property type="evidence" value="ECO:0007669"/>
    <property type="project" value="TreeGrafter"/>
</dbReference>
<accession>J9QEJ4</accession>
<evidence type="ECO:0000256" key="9">
    <source>
        <dbReference type="ARBA" id="ARBA00023027"/>
    </source>
</evidence>
<gene>
    <name evidence="15" type="primary">ND1</name>
</gene>
<evidence type="ECO:0000256" key="10">
    <source>
        <dbReference type="ARBA" id="ARBA00023136"/>
    </source>
</evidence>
<evidence type="ECO:0000256" key="11">
    <source>
        <dbReference type="ARBA" id="ARBA00049551"/>
    </source>
</evidence>
<keyword evidence="6 12" id="KW-0812">Transmembrane</keyword>
<comment type="subcellular location">
    <subcellularLocation>
        <location evidence="1">Membrane</location>
        <topology evidence="1">Multi-pass membrane protein</topology>
    </subcellularLocation>
    <subcellularLocation>
        <location evidence="12">Mitochondrion inner membrane</location>
        <topology evidence="12">Multi-pass membrane protein</topology>
    </subcellularLocation>
</comment>
<dbReference type="InterPro" id="IPR018086">
    <property type="entry name" value="NADH_UbQ_OxRdtase_su1_CS"/>
</dbReference>
<dbReference type="RefSeq" id="YP_006883511.1">
    <property type="nucleotide sequence ID" value="NC_018777.1"/>
</dbReference>
<organism evidence="15">
    <name type="scientific">Takydromus wolteri</name>
    <name type="common">mountain grass lizard</name>
    <dbReference type="NCBI Taxonomy" id="235402"/>
    <lineage>
        <taxon>Eukaryota</taxon>
        <taxon>Metazoa</taxon>
        <taxon>Chordata</taxon>
        <taxon>Craniata</taxon>
        <taxon>Vertebrata</taxon>
        <taxon>Euteleostomi</taxon>
        <taxon>Lepidosauria</taxon>
        <taxon>Squamata</taxon>
        <taxon>Bifurcata</taxon>
        <taxon>Unidentata</taxon>
        <taxon>Episquamata</taxon>
        <taxon>Laterata</taxon>
        <taxon>Lacertibaenia</taxon>
        <taxon>Lacertidae</taxon>
        <taxon>Takydromus</taxon>
    </lineage>
</organism>
<dbReference type="InterPro" id="IPR001694">
    <property type="entry name" value="NADH_UbQ_OxRdtase_su1/FPO"/>
</dbReference>
<evidence type="ECO:0000256" key="6">
    <source>
        <dbReference type="ARBA" id="ARBA00022692"/>
    </source>
</evidence>
<comment type="catalytic activity">
    <reaction evidence="11 13">
        <text>a ubiquinone + NADH + 5 H(+)(in) = a ubiquinol + NAD(+) + 4 H(+)(out)</text>
        <dbReference type="Rhea" id="RHEA:29091"/>
        <dbReference type="Rhea" id="RHEA-COMP:9565"/>
        <dbReference type="Rhea" id="RHEA-COMP:9566"/>
        <dbReference type="ChEBI" id="CHEBI:15378"/>
        <dbReference type="ChEBI" id="CHEBI:16389"/>
        <dbReference type="ChEBI" id="CHEBI:17976"/>
        <dbReference type="ChEBI" id="CHEBI:57540"/>
        <dbReference type="ChEBI" id="CHEBI:57945"/>
        <dbReference type="EC" id="7.1.1.2"/>
    </reaction>
</comment>
<dbReference type="PANTHER" id="PTHR11432">
    <property type="entry name" value="NADH DEHYDROGENASE SUBUNIT 1"/>
    <property type="match status" value="1"/>
</dbReference>
<dbReference type="GO" id="GO:0005743">
    <property type="term" value="C:mitochondrial inner membrane"/>
    <property type="evidence" value="ECO:0007669"/>
    <property type="project" value="UniProtKB-SubCell"/>
</dbReference>
<keyword evidence="5" id="KW-0679">Respiratory chain</keyword>
<feature type="transmembrane region" description="Helical" evidence="14">
    <location>
        <begin position="225"/>
        <end position="248"/>
    </location>
</feature>
<dbReference type="GeneID" id="13825433"/>
<evidence type="ECO:0000256" key="7">
    <source>
        <dbReference type="ARBA" id="ARBA00022982"/>
    </source>
</evidence>
<keyword evidence="10 14" id="KW-0472">Membrane</keyword>
<keyword evidence="13" id="KW-0830">Ubiquinone</keyword>
<evidence type="ECO:0000256" key="3">
    <source>
        <dbReference type="ARBA" id="ARBA00012944"/>
    </source>
</evidence>
<evidence type="ECO:0000256" key="4">
    <source>
        <dbReference type="ARBA" id="ARBA00021009"/>
    </source>
</evidence>
<keyword evidence="8 14" id="KW-1133">Transmembrane helix</keyword>
<dbReference type="Pfam" id="PF00146">
    <property type="entry name" value="NADHdh"/>
    <property type="match status" value="1"/>
</dbReference>
<sequence>MHKLILIILNPLAYIIPILIAVAFLTLLERKILGYMQLRKGPNMVGPFGILQPIADGIKLFIKEPIRPTHASPMLFILSPTLALLLSLMMWTPMPMPHSLANMNLGILFLLALSSMAVYTILWSGWASNSKYALMGSLRAVAQTISYEVTLGIILLAVMMLTGTFTMQTILTTQENTWLILPLWPLAMMWFVSTLAETNRAPFDLTEGESELVSGFNVEYSAGPFALFFLAEYMNILMMNTLSCILFLSPTTTQTDLFTTNLMTKSTILTLIFLWTRASYPRFRYDQLMHLLWKQFLPATLALYLWYISLPISLSGLPPATP</sequence>
<feature type="transmembrane region" description="Helical" evidence="14">
    <location>
        <begin position="145"/>
        <end position="166"/>
    </location>
</feature>
<evidence type="ECO:0000256" key="5">
    <source>
        <dbReference type="ARBA" id="ARBA00022660"/>
    </source>
</evidence>
<evidence type="ECO:0000256" key="2">
    <source>
        <dbReference type="ARBA" id="ARBA00010535"/>
    </source>
</evidence>
<feature type="transmembrane region" description="Helical" evidence="14">
    <location>
        <begin position="105"/>
        <end position="125"/>
    </location>
</feature>
<dbReference type="PROSITE" id="PS00667">
    <property type="entry name" value="COMPLEX1_ND1_1"/>
    <property type="match status" value="1"/>
</dbReference>
<dbReference type="PROSITE" id="PS00668">
    <property type="entry name" value="COMPLEX1_ND1_2"/>
    <property type="match status" value="1"/>
</dbReference>
<evidence type="ECO:0000313" key="15">
    <source>
        <dbReference type="EMBL" id="AFN87670.1"/>
    </source>
</evidence>
<keyword evidence="5" id="KW-0813">Transport</keyword>
<feature type="transmembrane region" description="Helical" evidence="14">
    <location>
        <begin position="296"/>
        <end position="317"/>
    </location>
</feature>
<feature type="transmembrane region" description="Helical" evidence="14">
    <location>
        <begin position="257"/>
        <end position="276"/>
    </location>
</feature>
<comment type="similarity">
    <text evidence="2 12">Belongs to the complex I subunit 1 family.</text>
</comment>
<proteinExistence type="inferred from homology"/>